<dbReference type="EMBL" id="UINC01195087">
    <property type="protein sequence ID" value="SVE11495.1"/>
    <property type="molecule type" value="Genomic_DNA"/>
</dbReference>
<dbReference type="PRINTS" id="PR00081">
    <property type="entry name" value="GDHRDH"/>
</dbReference>
<evidence type="ECO:0008006" key="2">
    <source>
        <dbReference type="Google" id="ProtNLM"/>
    </source>
</evidence>
<dbReference type="PANTHER" id="PTHR45458:SF1">
    <property type="entry name" value="SHORT CHAIN DEHYDROGENASE"/>
    <property type="match status" value="1"/>
</dbReference>
<dbReference type="PRINTS" id="PR00080">
    <property type="entry name" value="SDRFAMILY"/>
</dbReference>
<dbReference type="Gene3D" id="3.40.50.720">
    <property type="entry name" value="NAD(P)-binding Rossmann-like Domain"/>
    <property type="match status" value="1"/>
</dbReference>
<accession>A0A383AWD7</accession>
<gene>
    <name evidence="1" type="ORF">METZ01_LOCUS464349</name>
</gene>
<dbReference type="PANTHER" id="PTHR45458">
    <property type="entry name" value="SHORT-CHAIN DEHYDROGENASE/REDUCTASE SDR"/>
    <property type="match status" value="1"/>
</dbReference>
<dbReference type="InterPro" id="IPR036291">
    <property type="entry name" value="NAD(P)-bd_dom_sf"/>
</dbReference>
<proteinExistence type="predicted"/>
<sequence length="217" mass="23599">MPSVLITGANRGLGLEFTRQYLKDGWEVHAFCRQPDKAAELGEMVADSRGNIHLRQMDIGNKEQIEAAAKELKNLPIDLLINNAGIADGYGRGVYELKEDPDIQNYDFAFWEEMMRINTLAPAKIIGAFLENIRAGGQKKIASLSSGLGSITNLAWAGKYGYCASKAGLNMVSKGLAEWLKSENIIVISLSPGWTRTGMGGPHATNSAEESVSGMRH</sequence>
<dbReference type="InterPro" id="IPR052184">
    <property type="entry name" value="SDR_enzymes"/>
</dbReference>
<dbReference type="SUPFAM" id="SSF51735">
    <property type="entry name" value="NAD(P)-binding Rossmann-fold domains"/>
    <property type="match status" value="1"/>
</dbReference>
<organism evidence="1">
    <name type="scientific">marine metagenome</name>
    <dbReference type="NCBI Taxonomy" id="408172"/>
    <lineage>
        <taxon>unclassified sequences</taxon>
        <taxon>metagenomes</taxon>
        <taxon>ecological metagenomes</taxon>
    </lineage>
</organism>
<dbReference type="AlphaFoldDB" id="A0A383AWD7"/>
<feature type="non-terminal residue" evidence="1">
    <location>
        <position position="217"/>
    </location>
</feature>
<protein>
    <recommendedName>
        <fullName evidence="2">Short-chain dehydrogenase/reductase SDR</fullName>
    </recommendedName>
</protein>
<dbReference type="GO" id="GO:0016616">
    <property type="term" value="F:oxidoreductase activity, acting on the CH-OH group of donors, NAD or NADP as acceptor"/>
    <property type="evidence" value="ECO:0007669"/>
    <property type="project" value="TreeGrafter"/>
</dbReference>
<dbReference type="Pfam" id="PF00106">
    <property type="entry name" value="adh_short"/>
    <property type="match status" value="1"/>
</dbReference>
<dbReference type="InterPro" id="IPR002347">
    <property type="entry name" value="SDR_fam"/>
</dbReference>
<reference evidence="1" key="1">
    <citation type="submission" date="2018-05" db="EMBL/GenBank/DDBJ databases">
        <authorList>
            <person name="Lanie J.A."/>
            <person name="Ng W.-L."/>
            <person name="Kazmierczak K.M."/>
            <person name="Andrzejewski T.M."/>
            <person name="Davidsen T.M."/>
            <person name="Wayne K.J."/>
            <person name="Tettelin H."/>
            <person name="Glass J.I."/>
            <person name="Rusch D."/>
            <person name="Podicherti R."/>
            <person name="Tsui H.-C.T."/>
            <person name="Winkler M.E."/>
        </authorList>
    </citation>
    <scope>NUCLEOTIDE SEQUENCE</scope>
</reference>
<evidence type="ECO:0000313" key="1">
    <source>
        <dbReference type="EMBL" id="SVE11495.1"/>
    </source>
</evidence>
<name>A0A383AWD7_9ZZZZ</name>
<dbReference type="CDD" id="cd05325">
    <property type="entry name" value="carb_red_sniffer_like_SDR_c"/>
    <property type="match status" value="1"/>
</dbReference>